<evidence type="ECO:0000259" key="8">
    <source>
        <dbReference type="Pfam" id="PF00479"/>
    </source>
</evidence>
<dbReference type="AlphaFoldDB" id="A0A2T0X8E5"/>
<feature type="binding site" evidence="7">
    <location>
        <position position="146"/>
    </location>
    <ligand>
        <name>NADP(+)</name>
        <dbReference type="ChEBI" id="CHEBI:58349"/>
    </ligand>
</feature>
<dbReference type="UniPathway" id="UPA00115">
    <property type="reaction ID" value="UER00408"/>
</dbReference>
<evidence type="ECO:0000256" key="7">
    <source>
        <dbReference type="HAMAP-Rule" id="MF_00966"/>
    </source>
</evidence>
<feature type="domain" description="Glucose-6-phosphate dehydrogenase C-terminal" evidence="9">
    <location>
        <begin position="187"/>
        <end position="477"/>
    </location>
</feature>
<feature type="binding site" evidence="7">
    <location>
        <position position="176"/>
    </location>
    <ligand>
        <name>substrate</name>
    </ligand>
</feature>
<evidence type="ECO:0000313" key="11">
    <source>
        <dbReference type="Proteomes" id="UP000238801"/>
    </source>
</evidence>
<dbReference type="EC" id="1.1.1.49" evidence="7"/>
<feature type="binding site" evidence="7">
    <location>
        <position position="334"/>
    </location>
    <ligand>
        <name>substrate</name>
    </ligand>
</feature>
<dbReference type="InterPro" id="IPR022674">
    <property type="entry name" value="G6P_DH_NAD-bd"/>
</dbReference>
<dbReference type="RefSeq" id="WP_106159622.1">
    <property type="nucleotide sequence ID" value="NZ_PVTT01000001.1"/>
</dbReference>
<evidence type="ECO:0000256" key="4">
    <source>
        <dbReference type="ARBA" id="ARBA00022857"/>
    </source>
</evidence>
<keyword evidence="5 7" id="KW-0560">Oxidoreductase</keyword>
<comment type="function">
    <text evidence="7">Catalyzes the oxidation of glucose 6-phosphate to 6-phosphogluconolactone.</text>
</comment>
<feature type="binding site" evidence="7">
    <location>
        <position position="233"/>
    </location>
    <ligand>
        <name>substrate</name>
    </ligand>
</feature>
<dbReference type="NCBIfam" id="TIGR00871">
    <property type="entry name" value="zwf"/>
    <property type="match status" value="1"/>
</dbReference>
<accession>A0A2T0X8E5</accession>
<comment type="catalytic activity">
    <reaction evidence="7">
        <text>D-glucose 6-phosphate + NADP(+) = 6-phospho-D-glucono-1,5-lactone + NADPH + H(+)</text>
        <dbReference type="Rhea" id="RHEA:15841"/>
        <dbReference type="ChEBI" id="CHEBI:15378"/>
        <dbReference type="ChEBI" id="CHEBI:57783"/>
        <dbReference type="ChEBI" id="CHEBI:57955"/>
        <dbReference type="ChEBI" id="CHEBI:58349"/>
        <dbReference type="ChEBI" id="CHEBI:61548"/>
        <dbReference type="EC" id="1.1.1.49"/>
    </reaction>
</comment>
<dbReference type="GO" id="GO:0005829">
    <property type="term" value="C:cytosol"/>
    <property type="evidence" value="ECO:0007669"/>
    <property type="project" value="TreeGrafter"/>
</dbReference>
<dbReference type="PROSITE" id="PS00069">
    <property type="entry name" value="G6P_DEHYDROGENASE"/>
    <property type="match status" value="1"/>
</dbReference>
<feature type="binding site" evidence="7">
    <location>
        <position position="214"/>
    </location>
    <ligand>
        <name>substrate</name>
    </ligand>
</feature>
<keyword evidence="4 7" id="KW-0521">NADP</keyword>
<feature type="binding site" evidence="7">
    <location>
        <position position="180"/>
    </location>
    <ligand>
        <name>substrate</name>
    </ligand>
</feature>
<keyword evidence="3 7" id="KW-0313">Glucose metabolism</keyword>
<dbReference type="OrthoDB" id="9802739at2"/>
<feature type="active site" description="Proton acceptor" evidence="7">
    <location>
        <position position="238"/>
    </location>
</feature>
<protein>
    <recommendedName>
        <fullName evidence="7">Glucose-6-phosphate 1-dehydrogenase</fullName>
        <shortName evidence="7">G6PD</shortName>
        <ecNumber evidence="7">1.1.1.49</ecNumber>
    </recommendedName>
</protein>
<dbReference type="PANTHER" id="PTHR23429">
    <property type="entry name" value="GLUCOSE-6-PHOSPHATE 1-DEHYDROGENASE G6PD"/>
    <property type="match status" value="1"/>
</dbReference>
<reference evidence="10 11" key="1">
    <citation type="submission" date="2018-03" db="EMBL/GenBank/DDBJ databases">
        <title>Genomic Encyclopedia of Archaeal and Bacterial Type Strains, Phase II (KMG-II): from individual species to whole genera.</title>
        <authorList>
            <person name="Goeker M."/>
        </authorList>
    </citation>
    <scope>NUCLEOTIDE SEQUENCE [LARGE SCALE GENOMIC DNA]</scope>
    <source>
        <strain evidence="10 11">DSM 29318</strain>
    </source>
</reference>
<feature type="binding site" evidence="7">
    <location>
        <begin position="17"/>
        <end position="24"/>
    </location>
    <ligand>
        <name>NADP(+)</name>
        <dbReference type="ChEBI" id="CHEBI:58349"/>
    </ligand>
</feature>
<evidence type="ECO:0000256" key="5">
    <source>
        <dbReference type="ARBA" id="ARBA00023002"/>
    </source>
</evidence>
<keyword evidence="6 7" id="KW-0119">Carbohydrate metabolism</keyword>
<proteinExistence type="inferred from homology"/>
<feature type="domain" description="Glucose-6-phosphate dehydrogenase NAD-binding" evidence="8">
    <location>
        <begin position="14"/>
        <end position="185"/>
    </location>
</feature>
<dbReference type="SUPFAM" id="SSF51735">
    <property type="entry name" value="NAD(P)-binding Rossmann-fold domains"/>
    <property type="match status" value="1"/>
</dbReference>
<evidence type="ECO:0000256" key="6">
    <source>
        <dbReference type="ARBA" id="ARBA00023277"/>
    </source>
</evidence>
<dbReference type="EMBL" id="PVTT01000001">
    <property type="protein sequence ID" value="PRY95222.1"/>
    <property type="molecule type" value="Genomic_DNA"/>
</dbReference>
<feature type="binding site" evidence="7">
    <location>
        <position position="329"/>
    </location>
    <ligand>
        <name>substrate</name>
    </ligand>
</feature>
<comment type="caution">
    <text evidence="10">The sequence shown here is derived from an EMBL/GenBank/DDBJ whole genome shotgun (WGS) entry which is preliminary data.</text>
</comment>
<gene>
    <name evidence="7" type="primary">zwf</name>
    <name evidence="10" type="ORF">BCF33_0838</name>
</gene>
<dbReference type="GO" id="GO:0006006">
    <property type="term" value="P:glucose metabolic process"/>
    <property type="evidence" value="ECO:0007669"/>
    <property type="project" value="UniProtKB-KW"/>
</dbReference>
<dbReference type="HAMAP" id="MF_00966">
    <property type="entry name" value="G6PD"/>
    <property type="match status" value="1"/>
</dbReference>
<sequence>MASRTIPVDPFDLVIFGGTGDLARRKVIPSIYRRFLAGQVPDGARLIGAARSDLDDDGFRDMIREAMDEFEPDTDRSRLDEFLALTCYIPVDARGDMGWETLKKVVRGDVISAFYFSVGPSLFGDLAEHLHAHEIIDGTSRVIVEKPFGHDLESAKALNAQLRAYFEERQIYRIDHYLGKETVQNLMAVRFANVLFEPLWNSNYVDHIQITVAETIGVEGRGGYYDASGAMRDMIQNHLMQLVCLIAMEPPNRFEADPVRDEKLKVIHALTQPEPHQVVRGQYEAGNGHASYREDVEDDRSRTESYVALRTTIDNWRWAGTPIYMRTGKRLSAKASEIAVYFKAPPHAVFEDEGARRQNVLTIRLQPNEGITLDVTIKEPGPGGMRLADVPLDMTFAEALEEGTEVPEAYERLIMDVMRGNQTLFMRGDEVEAAWAWADPIIASWTARGDMPKPYEPGTAGPSDADTLLRRDGRHWRSIGDIRKDAGRAEAELKAMQEAAE</sequence>
<dbReference type="PANTHER" id="PTHR23429:SF0">
    <property type="entry name" value="GLUCOSE-6-PHOSPHATE 1-DEHYDROGENASE"/>
    <property type="match status" value="1"/>
</dbReference>
<dbReference type="Gene3D" id="3.40.50.720">
    <property type="entry name" value="NAD(P)-binding Rossmann-like Domain"/>
    <property type="match status" value="1"/>
</dbReference>
<keyword evidence="11" id="KW-1185">Reference proteome</keyword>
<comment type="caution">
    <text evidence="7">Lacks conserved residue(s) required for the propagation of feature annotation.</text>
</comment>
<comment type="pathway">
    <text evidence="1 7">Carbohydrate degradation; pentose phosphate pathway; D-ribulose 5-phosphate from D-glucose 6-phosphate (oxidative stage): step 1/3.</text>
</comment>
<dbReference type="GO" id="GO:0004345">
    <property type="term" value="F:glucose-6-phosphate dehydrogenase activity"/>
    <property type="evidence" value="ECO:0007669"/>
    <property type="project" value="UniProtKB-UniRule"/>
</dbReference>
<evidence type="ECO:0000256" key="1">
    <source>
        <dbReference type="ARBA" id="ARBA00004937"/>
    </source>
</evidence>
<dbReference type="GO" id="GO:0009051">
    <property type="term" value="P:pentose-phosphate shunt, oxidative branch"/>
    <property type="evidence" value="ECO:0007669"/>
    <property type="project" value="TreeGrafter"/>
</dbReference>
<dbReference type="InterPro" id="IPR019796">
    <property type="entry name" value="G6P_DH_AS"/>
</dbReference>
<comment type="similarity">
    <text evidence="2 7">Belongs to the glucose-6-phosphate dehydrogenase family.</text>
</comment>
<evidence type="ECO:0000313" key="10">
    <source>
        <dbReference type="EMBL" id="PRY95222.1"/>
    </source>
</evidence>
<dbReference type="Proteomes" id="UP000238801">
    <property type="component" value="Unassembled WGS sequence"/>
</dbReference>
<dbReference type="SUPFAM" id="SSF55347">
    <property type="entry name" value="Glyceraldehyde-3-phosphate dehydrogenase-like, C-terminal domain"/>
    <property type="match status" value="1"/>
</dbReference>
<feature type="binding site" evidence="7">
    <location>
        <position position="51"/>
    </location>
    <ligand>
        <name>NADP(+)</name>
        <dbReference type="ChEBI" id="CHEBI:58349"/>
    </ligand>
</feature>
<dbReference type="GO" id="GO:0050661">
    <property type="term" value="F:NADP binding"/>
    <property type="evidence" value="ECO:0007669"/>
    <property type="project" value="UniProtKB-UniRule"/>
</dbReference>
<evidence type="ECO:0000256" key="2">
    <source>
        <dbReference type="ARBA" id="ARBA00009975"/>
    </source>
</evidence>
<evidence type="ECO:0000256" key="3">
    <source>
        <dbReference type="ARBA" id="ARBA00022526"/>
    </source>
</evidence>
<evidence type="ECO:0000259" key="9">
    <source>
        <dbReference type="Pfam" id="PF02781"/>
    </source>
</evidence>
<dbReference type="Pfam" id="PF00479">
    <property type="entry name" value="G6PD_N"/>
    <property type="match status" value="1"/>
</dbReference>
<dbReference type="InterPro" id="IPR022675">
    <property type="entry name" value="G6P_DH_C"/>
</dbReference>
<dbReference type="InterPro" id="IPR001282">
    <property type="entry name" value="G6P_DH"/>
</dbReference>
<dbReference type="InterPro" id="IPR036291">
    <property type="entry name" value="NAD(P)-bd_dom_sf"/>
</dbReference>
<dbReference type="Gene3D" id="3.30.360.10">
    <property type="entry name" value="Dihydrodipicolinate Reductase, domain 2"/>
    <property type="match status" value="1"/>
</dbReference>
<organism evidence="10 11">
    <name type="scientific">Hasllibacter halocynthiae</name>
    <dbReference type="NCBI Taxonomy" id="595589"/>
    <lineage>
        <taxon>Bacteria</taxon>
        <taxon>Pseudomonadati</taxon>
        <taxon>Pseudomonadota</taxon>
        <taxon>Alphaproteobacteria</taxon>
        <taxon>Rhodobacterales</taxon>
        <taxon>Roseobacteraceae</taxon>
        <taxon>Hasllibacter</taxon>
    </lineage>
</organism>
<name>A0A2T0X8E5_9RHOB</name>
<dbReference type="Pfam" id="PF02781">
    <property type="entry name" value="G6PD_C"/>
    <property type="match status" value="1"/>
</dbReference>
<dbReference type="PIRSF" id="PIRSF000110">
    <property type="entry name" value="G6PD"/>
    <property type="match status" value="1"/>
</dbReference>
<dbReference type="PRINTS" id="PR00079">
    <property type="entry name" value="G6PDHDRGNASE"/>
</dbReference>